<feature type="transmembrane region" description="Helical" evidence="1">
    <location>
        <begin position="45"/>
        <end position="65"/>
    </location>
</feature>
<evidence type="ECO:0000313" key="3">
    <source>
        <dbReference type="EMBL" id="MFD1186038.1"/>
    </source>
</evidence>
<gene>
    <name evidence="3" type="ORF">ACFQ2O_07470</name>
</gene>
<dbReference type="PROSITE" id="PS51468">
    <property type="entry name" value="VIT"/>
    <property type="match status" value="1"/>
</dbReference>
<sequence>MKTKTTASTQQTHQLHYLGAAFILTSFLIFLLPNWGVARTDGGTFTIFCANYAIAFLYFVILFATGKISIRRMSIQLDYFYLFLVLAIISCYSLNREINIFHDSAPWLEAFITLFCAALTFYSFNKILPRLLNQVLLFILGAGVVLWVYYALYLLPLYLISVFGTILLGISLHTYVPLWLVLSLGFGVKNAAAKDRQYLRSFSCGVAFPLLFAIFYVALWHFREQEMTYHNNQYLIEGNQELPRWVILSQQLQPDYLTERILKTDLVYQVPADGFSVWEMPENNFGEIKRHDPLVMLAVFLNGKPKLDRQEKVKLLESMYDARHHAEQRLWSGNNLNTSNVVTQVKIYPEYRLSYTEKILSVHNNLTSSRSQEEAIYTFYLPEGSVVTSLSLWINGQEEKGYLTTKGKAETAYNTIVGQERRDPSVVHWQEGNRVSVRVFPCTPDEDRQFKIGVTSPLKEDNEELIYENLYFSGPSAQGATESVALYLENQVQDLQLPSGYEQMKSSQYQRNGKYEQNWKLSFKKPALASSSFSFGGNSYKLAAQPEQMEPFSPAKVFLDVNASWSDAELDDVWKLVKHLPVYVWEGEMTQLTPENKDFVLQSLQKQNFSLFPFQKLKDAENTLVISKSTEASPNLSDLKNTPFANEMAEKLVLQTPVRVYTLGETLSPYLKSLRELKVIASMKGDNKQLATLLQQQRFIKALPENEVVRLGESGLTITKSSDKETVGNAPDHLMRLFAYNHILKQVGARYFCQDFQEEELIQEAEQANIVSPVSSLIVLETQADYERFDIQKSKDSLGNASIKSSGAVPEPAEWALIILAILTVAFITLKPYILR</sequence>
<dbReference type="NCBIfam" id="TIGR04477">
    <property type="entry name" value="sorted_by_XrtN"/>
    <property type="match status" value="1"/>
</dbReference>
<keyword evidence="1" id="KW-0812">Transmembrane</keyword>
<feature type="transmembrane region" description="Helical" evidence="1">
    <location>
        <begin position="77"/>
        <end position="95"/>
    </location>
</feature>
<dbReference type="InterPro" id="IPR013694">
    <property type="entry name" value="VIT"/>
</dbReference>
<feature type="transmembrane region" description="Helical" evidence="1">
    <location>
        <begin position="815"/>
        <end position="834"/>
    </location>
</feature>
<feature type="transmembrane region" description="Helical" evidence="1">
    <location>
        <begin position="158"/>
        <end position="186"/>
    </location>
</feature>
<accession>A0ABW3SN59</accession>
<keyword evidence="1" id="KW-1133">Transmembrane helix</keyword>
<organism evidence="3 4">
    <name type="scientific">Pontibacter rugosus</name>
    <dbReference type="NCBI Taxonomy" id="1745966"/>
    <lineage>
        <taxon>Bacteria</taxon>
        <taxon>Pseudomonadati</taxon>
        <taxon>Bacteroidota</taxon>
        <taxon>Cytophagia</taxon>
        <taxon>Cytophagales</taxon>
        <taxon>Hymenobacteraceae</taxon>
        <taxon>Pontibacter</taxon>
    </lineage>
</organism>
<evidence type="ECO:0000259" key="2">
    <source>
        <dbReference type="PROSITE" id="PS51468"/>
    </source>
</evidence>
<feature type="transmembrane region" description="Helical" evidence="1">
    <location>
        <begin position="15"/>
        <end position="33"/>
    </location>
</feature>
<feature type="transmembrane region" description="Helical" evidence="1">
    <location>
        <begin position="131"/>
        <end position="152"/>
    </location>
</feature>
<dbReference type="RefSeq" id="WP_377524982.1">
    <property type="nucleotide sequence ID" value="NZ_JBHTLD010000048.1"/>
</dbReference>
<dbReference type="Proteomes" id="UP001597094">
    <property type="component" value="Unassembled WGS sequence"/>
</dbReference>
<dbReference type="Pfam" id="PF08487">
    <property type="entry name" value="VIT"/>
    <property type="match status" value="1"/>
</dbReference>
<evidence type="ECO:0000313" key="4">
    <source>
        <dbReference type="Proteomes" id="UP001597094"/>
    </source>
</evidence>
<name>A0ABW3SN59_9BACT</name>
<feature type="domain" description="VIT" evidence="2">
    <location>
        <begin position="324"/>
        <end position="456"/>
    </location>
</feature>
<protein>
    <submittedName>
        <fullName evidence="3">XrtN system VIT domain-containing protein</fullName>
    </submittedName>
</protein>
<feature type="transmembrane region" description="Helical" evidence="1">
    <location>
        <begin position="107"/>
        <end position="124"/>
    </location>
</feature>
<reference evidence="4" key="1">
    <citation type="journal article" date="2019" name="Int. J. Syst. Evol. Microbiol.">
        <title>The Global Catalogue of Microorganisms (GCM) 10K type strain sequencing project: providing services to taxonomists for standard genome sequencing and annotation.</title>
        <authorList>
            <consortium name="The Broad Institute Genomics Platform"/>
            <consortium name="The Broad Institute Genome Sequencing Center for Infectious Disease"/>
            <person name="Wu L."/>
            <person name="Ma J."/>
        </authorList>
    </citation>
    <scope>NUCLEOTIDE SEQUENCE [LARGE SCALE GENOMIC DNA]</scope>
    <source>
        <strain evidence="4">JCM 31319</strain>
    </source>
</reference>
<dbReference type="InterPro" id="IPR031005">
    <property type="entry name" value="Sorted_by_XrtN"/>
</dbReference>
<keyword evidence="1" id="KW-0472">Membrane</keyword>
<feature type="transmembrane region" description="Helical" evidence="1">
    <location>
        <begin position="198"/>
        <end position="222"/>
    </location>
</feature>
<evidence type="ECO:0000256" key="1">
    <source>
        <dbReference type="SAM" id="Phobius"/>
    </source>
</evidence>
<keyword evidence="4" id="KW-1185">Reference proteome</keyword>
<dbReference type="EMBL" id="JBHTLD010000048">
    <property type="protein sequence ID" value="MFD1186038.1"/>
    <property type="molecule type" value="Genomic_DNA"/>
</dbReference>
<comment type="caution">
    <text evidence="3">The sequence shown here is derived from an EMBL/GenBank/DDBJ whole genome shotgun (WGS) entry which is preliminary data.</text>
</comment>
<proteinExistence type="predicted"/>